<dbReference type="AlphaFoldDB" id="A0AAD6BCG6"/>
<name>A0AAD6BCG6_9TELE</name>
<proteinExistence type="predicted"/>
<reference evidence="2" key="1">
    <citation type="submission" date="2022-11" db="EMBL/GenBank/DDBJ databases">
        <title>Chromosome-level genome of Pogonophryne albipinna.</title>
        <authorList>
            <person name="Jo E."/>
        </authorList>
    </citation>
    <scope>NUCLEOTIDE SEQUENCE</scope>
    <source>
        <strain evidence="2">SGF0006</strain>
        <tissue evidence="2">Muscle</tissue>
    </source>
</reference>
<feature type="region of interest" description="Disordered" evidence="1">
    <location>
        <begin position="206"/>
        <end position="225"/>
    </location>
</feature>
<gene>
    <name evidence="2" type="ORF">JOQ06_026528</name>
</gene>
<accession>A0AAD6BCG6</accession>
<organism evidence="2 3">
    <name type="scientific">Pogonophryne albipinna</name>
    <dbReference type="NCBI Taxonomy" id="1090488"/>
    <lineage>
        <taxon>Eukaryota</taxon>
        <taxon>Metazoa</taxon>
        <taxon>Chordata</taxon>
        <taxon>Craniata</taxon>
        <taxon>Vertebrata</taxon>
        <taxon>Euteleostomi</taxon>
        <taxon>Actinopterygii</taxon>
        <taxon>Neopterygii</taxon>
        <taxon>Teleostei</taxon>
        <taxon>Neoteleostei</taxon>
        <taxon>Acanthomorphata</taxon>
        <taxon>Eupercaria</taxon>
        <taxon>Perciformes</taxon>
        <taxon>Notothenioidei</taxon>
        <taxon>Pogonophryne</taxon>
    </lineage>
</organism>
<protein>
    <submittedName>
        <fullName evidence="2">Uncharacterized protein</fullName>
    </submittedName>
</protein>
<evidence type="ECO:0000313" key="2">
    <source>
        <dbReference type="EMBL" id="KAJ4940219.1"/>
    </source>
</evidence>
<sequence>MDSEEYGMVEAILSSSEMEGCHSEERYLKLFSKAEVPLVNLRKCQGRAANLCPRSLSRKAKTAPTLLKIQKAFTKSGSDLQRPCTSVGTDTTKTLNSLLPPPETPPAKVLPVDTCASSFPAQQSFLAYDQNITFGQLEMAALSPLHIDSVLFECGVYRTPAAQADAGSFCAAAISSLNSSTVGESDAEVEQVNCSRLVDALDIQSRPTSNCASPPGASPLRTGWP</sequence>
<evidence type="ECO:0000313" key="3">
    <source>
        <dbReference type="Proteomes" id="UP001219934"/>
    </source>
</evidence>
<comment type="caution">
    <text evidence="2">The sequence shown here is derived from an EMBL/GenBank/DDBJ whole genome shotgun (WGS) entry which is preliminary data.</text>
</comment>
<dbReference type="EMBL" id="JAPTMU010000007">
    <property type="protein sequence ID" value="KAJ4940219.1"/>
    <property type="molecule type" value="Genomic_DNA"/>
</dbReference>
<evidence type="ECO:0000256" key="1">
    <source>
        <dbReference type="SAM" id="MobiDB-lite"/>
    </source>
</evidence>
<keyword evidence="3" id="KW-1185">Reference proteome</keyword>
<dbReference type="Proteomes" id="UP001219934">
    <property type="component" value="Unassembled WGS sequence"/>
</dbReference>